<name>A0A6I3NFM9_9FIRM</name>
<dbReference type="PIRSF" id="PIRSF005091">
    <property type="entry name" value="Mmb_sulf_HI1246"/>
    <property type="match status" value="1"/>
</dbReference>
<reference evidence="8" key="1">
    <citation type="journal article" date="2019" name="Nat. Med.">
        <title>A library of human gut bacterial isolates paired with longitudinal multiomics data enables mechanistic microbiome research.</title>
        <authorList>
            <person name="Poyet M."/>
            <person name="Groussin M."/>
            <person name="Gibbons S.M."/>
            <person name="Avila-Pacheco J."/>
            <person name="Jiang X."/>
            <person name="Kearney S.M."/>
            <person name="Perrotta A.R."/>
            <person name="Berdy B."/>
            <person name="Zhao S."/>
            <person name="Lieberman T.D."/>
            <person name="Swanson P.K."/>
            <person name="Smith M."/>
            <person name="Roesemann S."/>
            <person name="Alexander J.E."/>
            <person name="Rich S.A."/>
            <person name="Livny J."/>
            <person name="Vlamakis H."/>
            <person name="Clish C."/>
            <person name="Bullock K."/>
            <person name="Deik A."/>
            <person name="Scott J."/>
            <person name="Pierce K.A."/>
            <person name="Xavier R.J."/>
            <person name="Alm E.J."/>
        </authorList>
    </citation>
    <scope>NUCLEOTIDE SEQUENCE</scope>
    <source>
        <strain evidence="8">BIOML-A179</strain>
    </source>
</reference>
<organism evidence="8">
    <name type="scientific">Turicibacter sanguinis</name>
    <dbReference type="NCBI Taxonomy" id="154288"/>
    <lineage>
        <taxon>Bacteria</taxon>
        <taxon>Bacillati</taxon>
        <taxon>Bacillota</taxon>
        <taxon>Erysipelotrichia</taxon>
        <taxon>Erysipelotrichales</taxon>
        <taxon>Turicibacteraceae</taxon>
        <taxon>Turicibacter</taxon>
    </lineage>
</organism>
<keyword evidence="4" id="KW-1003">Cell membrane</keyword>
<dbReference type="InterPro" id="IPR000917">
    <property type="entry name" value="Sulfatase_N"/>
</dbReference>
<dbReference type="Pfam" id="PF00884">
    <property type="entry name" value="Sulfatase"/>
    <property type="match status" value="1"/>
</dbReference>
<dbReference type="InterPro" id="IPR017850">
    <property type="entry name" value="Alkaline_phosphatase_core_sf"/>
</dbReference>
<evidence type="ECO:0000256" key="2">
    <source>
        <dbReference type="ARBA" id="ARBA00004936"/>
    </source>
</evidence>
<keyword evidence="8" id="KW-0808">Transferase</keyword>
<evidence type="ECO:0000313" key="8">
    <source>
        <dbReference type="EMBL" id="MTL94030.1"/>
    </source>
</evidence>
<gene>
    <name evidence="8" type="ORF">GMA64_05790</name>
</gene>
<evidence type="ECO:0000256" key="6">
    <source>
        <dbReference type="ARBA" id="ARBA00022989"/>
    </source>
</evidence>
<sequence length="619" mass="72027">MKKWREISTFGMPLAYIMGFVCVDSLIRLMAGYDWFSLKAILFSISFSSLLAAIGLLFKGIARPIFYSMTFSLISIIAVGQLIYYRFYQAFFSVNQMTNLMELSTVSGEIFRVLELKYSLFLIPTGFVLLACYWFKSPKKRTRHDQLIIVTLTILSVILSTVTKLTFTQASNEGSRYKDDVYLYETLFDKGKAMSEFGLYQYTLQDIKLAISHQQEKTQVVGQQTSEIDDYFQKLNHTHIDNEMSGIFEGKNVVYIMAESLFSRAIHEQATPTLYRLMNEGIYFENYYSPHYKGTTSDSEFISNTSLVPSVNYGTTCYEFTDNAFPNSIASVFKKAGYSATSYHSNTGEFYNRDAYHESLGYDAFYDQEALGLEFLEEWEYMVNWPSDADLMNAASDIFLEDDRFFSYVITTNGHTPYTTQRTELQENYDYVSSFIQSDDEEIVYYYAAQNAFDQSIEVLMGRLLEAGVLDETVLVIYGDHYPYPIHHDKLWAYDSTNEWDWQELRKVPLMIWTPGIEAQTVSKVMNVFDLVPTMANLFNLDYDYEHAFGIDIFSELESTVIFEDYGWITDHARYNKYSEYYESFDEIGTESYMEEMDVKVIEMFEIGQKVLRDDYFKR</sequence>
<comment type="similarity">
    <text evidence="3">Belongs to the LTA synthase family.</text>
</comment>
<keyword evidence="6" id="KW-1133">Transmembrane helix</keyword>
<dbReference type="AlphaFoldDB" id="A0A6I3NFM9"/>
<dbReference type="SUPFAM" id="SSF53649">
    <property type="entry name" value="Alkaline phosphatase-like"/>
    <property type="match status" value="1"/>
</dbReference>
<keyword evidence="7" id="KW-0472">Membrane</keyword>
<dbReference type="InterPro" id="IPR012160">
    <property type="entry name" value="LtaS-like"/>
</dbReference>
<comment type="pathway">
    <text evidence="2">Cell wall biogenesis; lipoteichoic acid biosynthesis.</text>
</comment>
<dbReference type="PANTHER" id="PTHR47371">
    <property type="entry name" value="LIPOTEICHOIC ACID SYNTHASE"/>
    <property type="match status" value="1"/>
</dbReference>
<dbReference type="GO" id="GO:0005886">
    <property type="term" value="C:plasma membrane"/>
    <property type="evidence" value="ECO:0007669"/>
    <property type="project" value="UniProtKB-SubCell"/>
</dbReference>
<proteinExistence type="inferred from homology"/>
<evidence type="ECO:0000256" key="3">
    <source>
        <dbReference type="ARBA" id="ARBA00009983"/>
    </source>
</evidence>
<dbReference type="EMBL" id="WMQV01000009">
    <property type="protein sequence ID" value="MTL94030.1"/>
    <property type="molecule type" value="Genomic_DNA"/>
</dbReference>
<dbReference type="PANTHER" id="PTHR47371:SF3">
    <property type="entry name" value="PHOSPHOGLYCEROL TRANSFERASE I"/>
    <property type="match status" value="1"/>
</dbReference>
<dbReference type="GO" id="GO:0016787">
    <property type="term" value="F:hydrolase activity"/>
    <property type="evidence" value="ECO:0007669"/>
    <property type="project" value="UniProtKB-KW"/>
</dbReference>
<keyword evidence="5" id="KW-0812">Transmembrane</keyword>
<keyword evidence="8" id="KW-0378">Hydrolase</keyword>
<evidence type="ECO:0000256" key="4">
    <source>
        <dbReference type="ARBA" id="ARBA00022475"/>
    </source>
</evidence>
<comment type="caution">
    <text evidence="8">The sequence shown here is derived from an EMBL/GenBank/DDBJ whole genome shotgun (WGS) entry which is preliminary data.</text>
</comment>
<evidence type="ECO:0000256" key="7">
    <source>
        <dbReference type="ARBA" id="ARBA00023136"/>
    </source>
</evidence>
<dbReference type="Gene3D" id="3.40.720.10">
    <property type="entry name" value="Alkaline Phosphatase, subunit A"/>
    <property type="match status" value="1"/>
</dbReference>
<dbReference type="RefSeq" id="WP_129821555.1">
    <property type="nucleotide sequence ID" value="NZ_RCYV01000012.1"/>
</dbReference>
<accession>A0A6I3NFM9</accession>
<dbReference type="GO" id="GO:0016740">
    <property type="term" value="F:transferase activity"/>
    <property type="evidence" value="ECO:0007669"/>
    <property type="project" value="UniProtKB-KW"/>
</dbReference>
<dbReference type="Gene3D" id="3.30.1120.170">
    <property type="match status" value="1"/>
</dbReference>
<dbReference type="CDD" id="cd16015">
    <property type="entry name" value="LTA_synthase"/>
    <property type="match status" value="1"/>
</dbReference>
<evidence type="ECO:0000256" key="1">
    <source>
        <dbReference type="ARBA" id="ARBA00004651"/>
    </source>
</evidence>
<evidence type="ECO:0000256" key="5">
    <source>
        <dbReference type="ARBA" id="ARBA00022692"/>
    </source>
</evidence>
<comment type="subcellular location">
    <subcellularLocation>
        <location evidence="1">Cell membrane</location>
        <topology evidence="1">Multi-pass membrane protein</topology>
    </subcellularLocation>
</comment>
<protein>
    <submittedName>
        <fullName evidence="8">Sulfatase-like hydrolase/transferase</fullName>
    </submittedName>
</protein>
<dbReference type="InterPro" id="IPR050448">
    <property type="entry name" value="OpgB/LTA_synthase_biosynth"/>
</dbReference>